<feature type="region of interest" description="Disordered" evidence="1">
    <location>
        <begin position="54"/>
        <end position="73"/>
    </location>
</feature>
<reference evidence="2" key="2">
    <citation type="submission" date="2025-09" db="UniProtKB">
        <authorList>
            <consortium name="Ensembl"/>
        </authorList>
    </citation>
    <scope>IDENTIFICATION</scope>
</reference>
<evidence type="ECO:0008006" key="4">
    <source>
        <dbReference type="Google" id="ProtNLM"/>
    </source>
</evidence>
<dbReference type="Proteomes" id="UP000472277">
    <property type="component" value="Chromosome 20"/>
</dbReference>
<dbReference type="Ensembl" id="ENSSTUT00000047855.1">
    <property type="protein sequence ID" value="ENSSTUP00000045858.1"/>
    <property type="gene ID" value="ENSSTUG00000019300.1"/>
</dbReference>
<evidence type="ECO:0000256" key="1">
    <source>
        <dbReference type="SAM" id="MobiDB-lite"/>
    </source>
</evidence>
<organism evidence="2 3">
    <name type="scientific">Salmo trutta</name>
    <name type="common">Brown trout</name>
    <dbReference type="NCBI Taxonomy" id="8032"/>
    <lineage>
        <taxon>Eukaryota</taxon>
        <taxon>Metazoa</taxon>
        <taxon>Chordata</taxon>
        <taxon>Craniata</taxon>
        <taxon>Vertebrata</taxon>
        <taxon>Euteleostomi</taxon>
        <taxon>Actinopterygii</taxon>
        <taxon>Neopterygii</taxon>
        <taxon>Teleostei</taxon>
        <taxon>Protacanthopterygii</taxon>
        <taxon>Salmoniformes</taxon>
        <taxon>Salmonidae</taxon>
        <taxon>Salmoninae</taxon>
        <taxon>Salmo</taxon>
    </lineage>
</organism>
<keyword evidence="3" id="KW-1185">Reference proteome</keyword>
<proteinExistence type="predicted"/>
<evidence type="ECO:0000313" key="3">
    <source>
        <dbReference type="Proteomes" id="UP000472277"/>
    </source>
</evidence>
<reference evidence="2" key="1">
    <citation type="submission" date="2025-08" db="UniProtKB">
        <authorList>
            <consortium name="Ensembl"/>
        </authorList>
    </citation>
    <scope>IDENTIFICATION</scope>
</reference>
<name>A0A673ZGB9_SALTR</name>
<sequence>MGKTKDVCAFERGMVVGAMRTGLSSILKTATLLGFSRTTVSGVYREWRDKHKTSSQRQSCRQKQLVDRRGRRSGKNHAIQQWCAERHLGKYNSLIIVTDGLLQQTTTPGSTPIKFRMFWRQRGSDQVLDGCT</sequence>
<dbReference type="InParanoid" id="A0A673ZGB9"/>
<evidence type="ECO:0000313" key="2">
    <source>
        <dbReference type="Ensembl" id="ENSSTUP00000045858.1"/>
    </source>
</evidence>
<dbReference type="GeneTree" id="ENSGT01150000287739"/>
<protein>
    <recommendedName>
        <fullName evidence="4">Transposase Tc1-like domain-containing protein</fullName>
    </recommendedName>
</protein>
<dbReference type="AlphaFoldDB" id="A0A673ZGB9"/>
<accession>A0A673ZGB9</accession>